<protein>
    <submittedName>
        <fullName evidence="4">GTPase</fullName>
    </submittedName>
</protein>
<dbReference type="SUPFAM" id="SSF52540">
    <property type="entry name" value="P-loop containing nucleoside triphosphate hydrolases"/>
    <property type="match status" value="1"/>
</dbReference>
<dbReference type="EMBL" id="JAVREK010000003">
    <property type="protein sequence ID" value="MDT0301246.1"/>
    <property type="molecule type" value="Genomic_DNA"/>
</dbReference>
<name>A0ABU2KPP3_9ACTN</name>
<dbReference type="InterPro" id="IPR006073">
    <property type="entry name" value="GTP-bd"/>
</dbReference>
<proteinExistence type="predicted"/>
<feature type="compositionally biased region" description="Low complexity" evidence="1">
    <location>
        <begin position="150"/>
        <end position="161"/>
    </location>
</feature>
<reference evidence="5" key="1">
    <citation type="submission" date="2023-07" db="EMBL/GenBank/DDBJ databases">
        <title>30 novel species of actinomycetes from the DSMZ collection.</title>
        <authorList>
            <person name="Nouioui I."/>
        </authorList>
    </citation>
    <scope>NUCLEOTIDE SEQUENCE [LARGE SCALE GENOMIC DNA]</scope>
    <source>
        <strain evidence="5">DSM 45055</strain>
    </source>
</reference>
<organism evidence="4 5">
    <name type="scientific">Streptomonospora wellingtoniae</name>
    <dbReference type="NCBI Taxonomy" id="3075544"/>
    <lineage>
        <taxon>Bacteria</taxon>
        <taxon>Bacillati</taxon>
        <taxon>Actinomycetota</taxon>
        <taxon>Actinomycetes</taxon>
        <taxon>Streptosporangiales</taxon>
        <taxon>Nocardiopsidaceae</taxon>
        <taxon>Streptomonospora</taxon>
    </lineage>
</organism>
<evidence type="ECO:0000313" key="5">
    <source>
        <dbReference type="Proteomes" id="UP001183226"/>
    </source>
</evidence>
<dbReference type="InterPro" id="IPR027417">
    <property type="entry name" value="P-loop_NTPase"/>
</dbReference>
<sequence length="855" mass="89844">MTTHWNAAHADEGPGPAGNGGADRPQQSRTPGAEEDARSGDQPWNGYVVPETEERTRAGWAPPEGDAWPASRPVGPPASSYPALRRAVDQQSGTDDPEEGRSEAEPPRGGAPAAEVPTAPVPVVASEAEPEPGTPRAEAAESSSERPDSAGDSDAPDGSDSLPKRLPRRSAGESGPRQARREQEGESVPGAGAAEPSGHGRHAAAAPPGSAPTRPAGAGRGVRRGDPDDPDRLADWVGSLADAEETGMIAGRRTGPMPVVDPVEDTSADAGLRPLPEPAAQHEAPAGGAAGTRYWADPGDPGGEEYSPAVADDFWEPMPEVTREQLIARLDAVSALVGMGADDFDPDLVERAQNLLDHAGARLRLSGEHTVVALAGGTGSGKSSLFNALCGLDFSRVGITRPTTSDAHACVWGNEGAEGLLSWLGVPRRNRHSRTSELDRNDSELSGLLLLDLPDHDSVRAEHTAEAARLIGSSDLLVWVLDPQKYADAAVHHRYLAEMTGHGSVTVAVLNQVDRVAPEELEELLTDLRRLLETESGVHPRVLTTSTATGQGIRTLRSLLAETVSQRRAMIDRLAADLDRVVAEFERYHGDVGEAATVVPDKVRSGLVGDLVEAGGVEAIADTAETAYQHRGEGRVGWPLARWAKGLRRDPLSKVGGEFAGSTDRSAPVEAYGAGIDKAAVDVADHVAGALPAPWPRRVRTAARSGLDRLPRELSEAVAASVPDPRDTPAWWRFVQGLQYVLVGLAATGVLWFCTVLVSWLAGGLTGVAMLDAPIFLGFAAATAVATPVAGWLLGTGCANLIAVSAVQRREQVEQRSSQRARELAEQRILAPVEQELARYAEACSALATAQGSQA</sequence>
<feature type="transmembrane region" description="Helical" evidence="2">
    <location>
        <begin position="740"/>
        <end position="763"/>
    </location>
</feature>
<comment type="caution">
    <text evidence="4">The sequence shown here is derived from an EMBL/GenBank/DDBJ whole genome shotgun (WGS) entry which is preliminary data.</text>
</comment>
<feature type="compositionally biased region" description="Low complexity" evidence="1">
    <location>
        <begin position="107"/>
        <end position="127"/>
    </location>
</feature>
<keyword evidence="2" id="KW-0472">Membrane</keyword>
<dbReference type="PANTHER" id="PTHR42698">
    <property type="entry name" value="GTPASE ERA"/>
    <property type="match status" value="1"/>
</dbReference>
<evidence type="ECO:0000313" key="4">
    <source>
        <dbReference type="EMBL" id="MDT0301246.1"/>
    </source>
</evidence>
<keyword evidence="2" id="KW-1133">Transmembrane helix</keyword>
<evidence type="ECO:0000256" key="1">
    <source>
        <dbReference type="SAM" id="MobiDB-lite"/>
    </source>
</evidence>
<gene>
    <name evidence="4" type="ORF">RM446_03865</name>
</gene>
<evidence type="ECO:0000259" key="3">
    <source>
        <dbReference type="Pfam" id="PF01926"/>
    </source>
</evidence>
<evidence type="ECO:0000256" key="2">
    <source>
        <dbReference type="SAM" id="Phobius"/>
    </source>
</evidence>
<feature type="transmembrane region" description="Helical" evidence="2">
    <location>
        <begin position="775"/>
        <end position="807"/>
    </location>
</feature>
<accession>A0ABU2KPP3</accession>
<dbReference type="Pfam" id="PF01926">
    <property type="entry name" value="MMR_HSR1"/>
    <property type="match status" value="1"/>
</dbReference>
<keyword evidence="2" id="KW-0812">Transmembrane</keyword>
<dbReference type="PANTHER" id="PTHR42698:SF1">
    <property type="entry name" value="GTPASE ERA, MITOCHONDRIAL"/>
    <property type="match status" value="1"/>
</dbReference>
<dbReference type="Gene3D" id="3.40.50.300">
    <property type="entry name" value="P-loop containing nucleotide triphosphate hydrolases"/>
    <property type="match status" value="1"/>
</dbReference>
<feature type="domain" description="G" evidence="3">
    <location>
        <begin position="372"/>
        <end position="489"/>
    </location>
</feature>
<dbReference type="Proteomes" id="UP001183226">
    <property type="component" value="Unassembled WGS sequence"/>
</dbReference>
<dbReference type="InterPro" id="IPR005662">
    <property type="entry name" value="GTPase_Era-like"/>
</dbReference>
<feature type="compositionally biased region" description="Basic and acidic residues" evidence="1">
    <location>
        <begin position="223"/>
        <end position="234"/>
    </location>
</feature>
<feature type="region of interest" description="Disordered" evidence="1">
    <location>
        <begin position="1"/>
        <end position="234"/>
    </location>
</feature>
<feature type="compositionally biased region" description="Low complexity" evidence="1">
    <location>
        <begin position="203"/>
        <end position="217"/>
    </location>
</feature>
<keyword evidence="5" id="KW-1185">Reference proteome</keyword>
<dbReference type="RefSeq" id="WP_311543686.1">
    <property type="nucleotide sequence ID" value="NZ_JAVREK010000003.1"/>
</dbReference>